<organism evidence="1 2">
    <name type="scientific">Vespula pensylvanica</name>
    <name type="common">Western yellow jacket</name>
    <name type="synonym">Wasp</name>
    <dbReference type="NCBI Taxonomy" id="30213"/>
    <lineage>
        <taxon>Eukaryota</taxon>
        <taxon>Metazoa</taxon>
        <taxon>Ecdysozoa</taxon>
        <taxon>Arthropoda</taxon>
        <taxon>Hexapoda</taxon>
        <taxon>Insecta</taxon>
        <taxon>Pterygota</taxon>
        <taxon>Neoptera</taxon>
        <taxon>Endopterygota</taxon>
        <taxon>Hymenoptera</taxon>
        <taxon>Apocrita</taxon>
        <taxon>Aculeata</taxon>
        <taxon>Vespoidea</taxon>
        <taxon>Vespidae</taxon>
        <taxon>Vespinae</taxon>
        <taxon>Vespula</taxon>
    </lineage>
</organism>
<dbReference type="EMBL" id="JACSDY010000012">
    <property type="protein sequence ID" value="KAF7413185.1"/>
    <property type="molecule type" value="Genomic_DNA"/>
</dbReference>
<protein>
    <submittedName>
        <fullName evidence="1">Uncharacterized protein</fullName>
    </submittedName>
</protein>
<keyword evidence="2" id="KW-1185">Reference proteome</keyword>
<dbReference type="AlphaFoldDB" id="A0A834KW17"/>
<evidence type="ECO:0000313" key="1">
    <source>
        <dbReference type="EMBL" id="KAF7413185.1"/>
    </source>
</evidence>
<comment type="caution">
    <text evidence="1">The sequence shown here is derived from an EMBL/GenBank/DDBJ whole genome shotgun (WGS) entry which is preliminary data.</text>
</comment>
<proteinExistence type="predicted"/>
<sequence length="224" mass="25851">MRKCSQFTKLAKWGYSASQHNNNIGPLPDFYSHQFSCVLDSDEATQKFSRTKLAKWGYSASQHNNNIGPLPDFYSHQFSCVLDSDEATQKFSRTSNSYFRDFENLSRRVDFEIFADSTRANIQEQLIRIYNSLFDFRLNLRSGDTRLRNTTTISGLCPTSTVTSSVVFWTPTRQLRNFRGSPKVRKFLSPLLEIDCHRPSKVGKFLSPVLEINFQSSRKCEIEV</sequence>
<reference evidence="1" key="1">
    <citation type="journal article" date="2020" name="G3 (Bethesda)">
        <title>High-Quality Assemblies for Three Invasive Social Wasps from the &lt;i&gt;Vespula&lt;/i&gt; Genus.</title>
        <authorList>
            <person name="Harrop T.W.R."/>
            <person name="Guhlin J."/>
            <person name="McLaughlin G.M."/>
            <person name="Permina E."/>
            <person name="Stockwell P."/>
            <person name="Gilligan J."/>
            <person name="Le Lec M.F."/>
            <person name="Gruber M.A.M."/>
            <person name="Quinn O."/>
            <person name="Lovegrove M."/>
            <person name="Duncan E.J."/>
            <person name="Remnant E.J."/>
            <person name="Van Eeckhoven J."/>
            <person name="Graham B."/>
            <person name="Knapp R.A."/>
            <person name="Langford K.W."/>
            <person name="Kronenberg Z."/>
            <person name="Press M.O."/>
            <person name="Eacker S.M."/>
            <person name="Wilson-Rankin E.E."/>
            <person name="Purcell J."/>
            <person name="Lester P.J."/>
            <person name="Dearden P.K."/>
        </authorList>
    </citation>
    <scope>NUCLEOTIDE SEQUENCE</scope>
    <source>
        <strain evidence="1">Volc-1</strain>
    </source>
</reference>
<accession>A0A834KW17</accession>
<evidence type="ECO:0000313" key="2">
    <source>
        <dbReference type="Proteomes" id="UP000600918"/>
    </source>
</evidence>
<gene>
    <name evidence="1" type="ORF">H0235_013036</name>
</gene>
<name>A0A834KW17_VESPE</name>
<dbReference type="Proteomes" id="UP000600918">
    <property type="component" value="Unassembled WGS sequence"/>
</dbReference>